<evidence type="ECO:0000256" key="3">
    <source>
        <dbReference type="ARBA" id="ARBA00022722"/>
    </source>
</evidence>
<evidence type="ECO:0000256" key="5">
    <source>
        <dbReference type="ARBA" id="ARBA00022801"/>
    </source>
</evidence>
<keyword evidence="4" id="KW-0547">Nucleotide-binding</keyword>
<evidence type="ECO:0000256" key="1">
    <source>
        <dbReference type="ARBA" id="ARBA00022553"/>
    </source>
</evidence>
<evidence type="ECO:0000256" key="4">
    <source>
        <dbReference type="ARBA" id="ARBA00022741"/>
    </source>
</evidence>
<dbReference type="InterPro" id="IPR008201">
    <property type="entry name" value="HepT-like"/>
</dbReference>
<dbReference type="OrthoDB" id="82563at2157"/>
<name>A0A0U3CIQ5_9EURY</name>
<dbReference type="GO" id="GO:0016787">
    <property type="term" value="F:hydrolase activity"/>
    <property type="evidence" value="ECO:0007669"/>
    <property type="project" value="UniProtKB-KW"/>
</dbReference>
<accession>A0A0U3CIQ5</accession>
<dbReference type="PANTHER" id="PTHR34139:SF1">
    <property type="entry name" value="RNASE MJ1380-RELATED"/>
    <property type="match status" value="1"/>
</dbReference>
<dbReference type="Proteomes" id="UP000067738">
    <property type="component" value="Chromosome"/>
</dbReference>
<dbReference type="Pfam" id="PF01934">
    <property type="entry name" value="HepT-like"/>
    <property type="match status" value="1"/>
</dbReference>
<proteinExistence type="predicted"/>
<dbReference type="KEGG" id="mmil:sm9_1909"/>
<dbReference type="EMBL" id="CP011266">
    <property type="protein sequence ID" value="ALT69675.1"/>
    <property type="molecule type" value="Genomic_DNA"/>
</dbReference>
<keyword evidence="5" id="KW-0378">Hydrolase</keyword>
<evidence type="ECO:0008006" key="8">
    <source>
        <dbReference type="Google" id="ProtNLM"/>
    </source>
</evidence>
<evidence type="ECO:0000256" key="2">
    <source>
        <dbReference type="ARBA" id="ARBA00022649"/>
    </source>
</evidence>
<sequence length="111" mass="13266">MNAKDEKHIKKIIEYCEATASDIEYFGDDFNEYLTNDHYQRACAFNIIQIGEYIGRLSDEFKDKHPEIAWNSLKAMRNIHAHDYENVIEHLVWETMKVELPELKEYLEKLL</sequence>
<dbReference type="GO" id="GO:0000166">
    <property type="term" value="F:nucleotide binding"/>
    <property type="evidence" value="ECO:0007669"/>
    <property type="project" value="UniProtKB-KW"/>
</dbReference>
<gene>
    <name evidence="6" type="ORF">sm9_1909</name>
</gene>
<dbReference type="AlphaFoldDB" id="A0A0U3CIQ5"/>
<protein>
    <recommendedName>
        <fullName evidence="8">DUF86 domain-containing protein</fullName>
    </recommendedName>
</protein>
<keyword evidence="2" id="KW-1277">Toxin-antitoxin system</keyword>
<dbReference type="PANTHER" id="PTHR34139">
    <property type="entry name" value="UPF0331 PROTEIN MJ0127"/>
    <property type="match status" value="1"/>
</dbReference>
<dbReference type="GeneID" id="26736863"/>
<evidence type="ECO:0000313" key="7">
    <source>
        <dbReference type="Proteomes" id="UP000067738"/>
    </source>
</evidence>
<dbReference type="GO" id="GO:0004540">
    <property type="term" value="F:RNA nuclease activity"/>
    <property type="evidence" value="ECO:0007669"/>
    <property type="project" value="InterPro"/>
</dbReference>
<dbReference type="InterPro" id="IPR051813">
    <property type="entry name" value="HepT_RNase_toxin"/>
</dbReference>
<evidence type="ECO:0000313" key="6">
    <source>
        <dbReference type="EMBL" id="ALT69675.1"/>
    </source>
</evidence>
<keyword evidence="1" id="KW-0597">Phosphoprotein</keyword>
<dbReference type="GO" id="GO:0110001">
    <property type="term" value="C:toxin-antitoxin complex"/>
    <property type="evidence" value="ECO:0007669"/>
    <property type="project" value="InterPro"/>
</dbReference>
<dbReference type="PATRIC" id="fig|230361.4.peg.1973"/>
<dbReference type="RefSeq" id="WP_058739895.1">
    <property type="nucleotide sequence ID" value="NZ_CP011266.1"/>
</dbReference>
<keyword evidence="7" id="KW-1185">Reference proteome</keyword>
<organism evidence="6 7">
    <name type="scientific">Methanobrevibacter millerae</name>
    <dbReference type="NCBI Taxonomy" id="230361"/>
    <lineage>
        <taxon>Archaea</taxon>
        <taxon>Methanobacteriati</taxon>
        <taxon>Methanobacteriota</taxon>
        <taxon>Methanomada group</taxon>
        <taxon>Methanobacteria</taxon>
        <taxon>Methanobacteriales</taxon>
        <taxon>Methanobacteriaceae</taxon>
        <taxon>Methanobrevibacter</taxon>
    </lineage>
</organism>
<keyword evidence="3" id="KW-0540">Nuclease</keyword>
<reference evidence="6 7" key="1">
    <citation type="submission" date="2015-04" db="EMBL/GenBank/DDBJ databases">
        <title>The complete genome sequence of the rumen methanogen Methanobrevibacter millerae SM9.</title>
        <authorList>
            <person name="Leahy S.C."/>
            <person name="Kelly W.J."/>
            <person name="Pacheco D.M."/>
            <person name="Li D."/>
            <person name="Altermann E."/>
            <person name="Attwood G.T."/>
        </authorList>
    </citation>
    <scope>NUCLEOTIDE SEQUENCE [LARGE SCALE GENOMIC DNA]</scope>
    <source>
        <strain evidence="6 7">SM9</strain>
    </source>
</reference>